<feature type="compositionally biased region" description="Basic and acidic residues" evidence="1">
    <location>
        <begin position="241"/>
        <end position="260"/>
    </location>
</feature>
<dbReference type="Gene3D" id="3.40.50.1000">
    <property type="entry name" value="HAD superfamily/HAD-like"/>
    <property type="match status" value="1"/>
</dbReference>
<dbReference type="SUPFAM" id="SSF56784">
    <property type="entry name" value="HAD-like"/>
    <property type="match status" value="1"/>
</dbReference>
<dbReference type="Pfam" id="PF03031">
    <property type="entry name" value="NIF"/>
    <property type="match status" value="1"/>
</dbReference>
<dbReference type="InterPro" id="IPR004274">
    <property type="entry name" value="FCP1_dom"/>
</dbReference>
<protein>
    <recommendedName>
        <fullName evidence="2">FCP1 homology domain-containing protein</fullName>
    </recommendedName>
</protein>
<feature type="region of interest" description="Disordered" evidence="1">
    <location>
        <begin position="231"/>
        <end position="262"/>
    </location>
</feature>
<dbReference type="Proteomes" id="UP000243459">
    <property type="component" value="Chromosome 6"/>
</dbReference>
<organism evidence="3 4">
    <name type="scientific">Asparagus officinalis</name>
    <name type="common">Garden asparagus</name>
    <dbReference type="NCBI Taxonomy" id="4686"/>
    <lineage>
        <taxon>Eukaryota</taxon>
        <taxon>Viridiplantae</taxon>
        <taxon>Streptophyta</taxon>
        <taxon>Embryophyta</taxon>
        <taxon>Tracheophyta</taxon>
        <taxon>Spermatophyta</taxon>
        <taxon>Magnoliopsida</taxon>
        <taxon>Liliopsida</taxon>
        <taxon>Asparagales</taxon>
        <taxon>Asparagaceae</taxon>
        <taxon>Asparagoideae</taxon>
        <taxon>Asparagus</taxon>
    </lineage>
</organism>
<keyword evidence="4" id="KW-1185">Reference proteome</keyword>
<gene>
    <name evidence="3" type="ORF">A4U43_C06F19990</name>
</gene>
<sequence>MQKRKALDSGFESEEKKQMTEKEEHTVNIVDAMQPDSKSMDHSADPSIIAPNTNKEDAKDNNNCTSVHPIDISVAIKKENILISTGAHPEIKHDMVTVIDSNLTEHTVNIVDAMQPDSKLDMAMDHSADPSIIAPNTNKEDAKGNNNCTSVHPIDISVTIKKENILISTGAHPEIKHDMVTVIDSNSTEVKTTSSDQIKCVRHNGGTKFINISLDKDIPISSLQDIQGHNSADGLALPSNEGRDVTNKSQCKESFNDKPEPLVSKVESYVSRTADAVQTQVFEEKEPDKDSTLVHEDSSDATLQAMGDSIAVNSGNGSVPEEVQKSMNKEVEHSIHEQDGSKDAWALLNEDLTDESYKVPEASGISAEGNLKALSSPIRGVIHDISSVAEPNEKTVSSLCKKEEVNFSFQTEKKFHSDESSDNHSEKVCSGVESNNTLPGICKKDDLNATSSCDVKVISNNPRNEAKSLSIRQSIESSCISDPINFQDKEIEAVLLQPERNLASRTRKKLIVLDLNGLLADFVLDNRNVHKAPKKVGGKAVFKRPFCDDFLKYCFETFEIGVWSSRRKYNVDGALDYIMGDNRHKLLFCWDQSHCTYTGFKTRENVHKPLVLKELKKLWLKEESDLPWEKGDYSPSNTLLVDDSPYKALCNPPNTGIFPYPYHFDDENDTSLGPGGDLRIYLERLSEANDVQLYVQENPFGQPAITKNDSSWEFYLQIIEKVEQPLAPAKMNKDQIL</sequence>
<dbReference type="InterPro" id="IPR036412">
    <property type="entry name" value="HAD-like_sf"/>
</dbReference>
<dbReference type="Gramene" id="ONK67415">
    <property type="protein sequence ID" value="ONK67415"/>
    <property type="gene ID" value="A4U43_C06F19990"/>
</dbReference>
<feature type="region of interest" description="Disordered" evidence="1">
    <location>
        <begin position="1"/>
        <end position="44"/>
    </location>
</feature>
<evidence type="ECO:0000256" key="1">
    <source>
        <dbReference type="SAM" id="MobiDB-lite"/>
    </source>
</evidence>
<evidence type="ECO:0000313" key="3">
    <source>
        <dbReference type="EMBL" id="ONK67415.1"/>
    </source>
</evidence>
<dbReference type="FunFam" id="3.40.50.1000:FF:000257">
    <property type="entry name" value="Haloacid dehalogenase-like hydrolase (HAD) superfamily protein"/>
    <property type="match status" value="1"/>
</dbReference>
<evidence type="ECO:0000259" key="2">
    <source>
        <dbReference type="PROSITE" id="PS50969"/>
    </source>
</evidence>
<dbReference type="PANTHER" id="PTHR12210">
    <property type="entry name" value="DULLARD PROTEIN PHOSPHATASE"/>
    <property type="match status" value="1"/>
</dbReference>
<dbReference type="EMBL" id="CM007386">
    <property type="protein sequence ID" value="ONK67415.1"/>
    <property type="molecule type" value="Genomic_DNA"/>
</dbReference>
<dbReference type="InterPro" id="IPR023214">
    <property type="entry name" value="HAD_sf"/>
</dbReference>
<dbReference type="InterPro" id="IPR050365">
    <property type="entry name" value="TIM50"/>
</dbReference>
<feature type="compositionally biased region" description="Basic and acidic residues" evidence="1">
    <location>
        <begin position="13"/>
        <end position="26"/>
    </location>
</feature>
<accession>A0A5P1EN36</accession>
<proteinExistence type="predicted"/>
<dbReference type="AlphaFoldDB" id="A0A5P1EN36"/>
<dbReference type="PROSITE" id="PS50969">
    <property type="entry name" value="FCP1"/>
    <property type="match status" value="1"/>
</dbReference>
<dbReference type="SMART" id="SM00577">
    <property type="entry name" value="CPDc"/>
    <property type="match status" value="1"/>
</dbReference>
<feature type="domain" description="FCP1 homology" evidence="2">
    <location>
        <begin position="504"/>
        <end position="685"/>
    </location>
</feature>
<reference evidence="4" key="1">
    <citation type="journal article" date="2017" name="Nat. Commun.">
        <title>The asparagus genome sheds light on the origin and evolution of a young Y chromosome.</title>
        <authorList>
            <person name="Harkess A."/>
            <person name="Zhou J."/>
            <person name="Xu C."/>
            <person name="Bowers J.E."/>
            <person name="Van der Hulst R."/>
            <person name="Ayyampalayam S."/>
            <person name="Mercati F."/>
            <person name="Riccardi P."/>
            <person name="McKain M.R."/>
            <person name="Kakrana A."/>
            <person name="Tang H."/>
            <person name="Ray J."/>
            <person name="Groenendijk J."/>
            <person name="Arikit S."/>
            <person name="Mathioni S.M."/>
            <person name="Nakano M."/>
            <person name="Shan H."/>
            <person name="Telgmann-Rauber A."/>
            <person name="Kanno A."/>
            <person name="Yue Z."/>
            <person name="Chen H."/>
            <person name="Li W."/>
            <person name="Chen Y."/>
            <person name="Xu X."/>
            <person name="Zhang Y."/>
            <person name="Luo S."/>
            <person name="Chen H."/>
            <person name="Gao J."/>
            <person name="Mao Z."/>
            <person name="Pires J.C."/>
            <person name="Luo M."/>
            <person name="Kudrna D."/>
            <person name="Wing R.A."/>
            <person name="Meyers B.C."/>
            <person name="Yi K."/>
            <person name="Kong H."/>
            <person name="Lavrijsen P."/>
            <person name="Sunseri F."/>
            <person name="Falavigna A."/>
            <person name="Ye Y."/>
            <person name="Leebens-Mack J.H."/>
            <person name="Chen G."/>
        </authorList>
    </citation>
    <scope>NUCLEOTIDE SEQUENCE [LARGE SCALE GENOMIC DNA]</scope>
    <source>
        <strain evidence="4">cv. DH0086</strain>
    </source>
</reference>
<evidence type="ECO:0000313" key="4">
    <source>
        <dbReference type="Proteomes" id="UP000243459"/>
    </source>
</evidence>
<name>A0A5P1EN36_ASPOF</name>